<keyword evidence="2" id="KW-1185">Reference proteome</keyword>
<comment type="caution">
    <text evidence="1">The sequence shown here is derived from an EMBL/GenBank/DDBJ whole genome shotgun (WGS) entry which is preliminary data.</text>
</comment>
<protein>
    <submittedName>
        <fullName evidence="1">Uncharacterized protein</fullName>
    </submittedName>
</protein>
<proteinExistence type="predicted"/>
<dbReference type="Proteomes" id="UP001596407">
    <property type="component" value="Unassembled WGS sequence"/>
</dbReference>
<accession>A0ABD5WL72</accession>
<gene>
    <name evidence="1" type="ORF">ACFQJ6_07040</name>
</gene>
<dbReference type="RefSeq" id="WP_382210449.1">
    <property type="nucleotide sequence ID" value="NZ_JBHSZH010000005.1"/>
</dbReference>
<dbReference type="EMBL" id="JBHSZH010000005">
    <property type="protein sequence ID" value="MFC7079914.1"/>
    <property type="molecule type" value="Genomic_DNA"/>
</dbReference>
<organism evidence="1 2">
    <name type="scientific">Halorussus caseinilyticus</name>
    <dbReference type="NCBI Taxonomy" id="3034025"/>
    <lineage>
        <taxon>Archaea</taxon>
        <taxon>Methanobacteriati</taxon>
        <taxon>Methanobacteriota</taxon>
        <taxon>Stenosarchaea group</taxon>
        <taxon>Halobacteria</taxon>
        <taxon>Halobacteriales</taxon>
        <taxon>Haladaptataceae</taxon>
        <taxon>Halorussus</taxon>
    </lineage>
</organism>
<evidence type="ECO:0000313" key="2">
    <source>
        <dbReference type="Proteomes" id="UP001596407"/>
    </source>
</evidence>
<evidence type="ECO:0000313" key="1">
    <source>
        <dbReference type="EMBL" id="MFC7079914.1"/>
    </source>
</evidence>
<name>A0ABD5WL72_9EURY</name>
<sequence length="56" mass="6255">MAEEFDLLTVPGEGVADTFASGLRIDRERMAVVGYPETTRSSARFRARKSVPTPRR</sequence>
<dbReference type="AlphaFoldDB" id="A0ABD5WL72"/>
<reference evidence="1 2" key="1">
    <citation type="journal article" date="2019" name="Int. J. Syst. Evol. Microbiol.">
        <title>The Global Catalogue of Microorganisms (GCM) 10K type strain sequencing project: providing services to taxonomists for standard genome sequencing and annotation.</title>
        <authorList>
            <consortium name="The Broad Institute Genomics Platform"/>
            <consortium name="The Broad Institute Genome Sequencing Center for Infectious Disease"/>
            <person name="Wu L."/>
            <person name="Ma J."/>
        </authorList>
    </citation>
    <scope>NUCLEOTIDE SEQUENCE [LARGE SCALE GENOMIC DNA]</scope>
    <source>
        <strain evidence="1 2">DT72</strain>
    </source>
</reference>